<gene>
    <name evidence="1" type="ORF">HMPREF0591_0373</name>
</gene>
<protein>
    <submittedName>
        <fullName evidence="1">Uncharacterized protein</fullName>
    </submittedName>
</protein>
<reference evidence="1 2" key="1">
    <citation type="submission" date="2010-04" db="EMBL/GenBank/DDBJ databases">
        <authorList>
            <person name="Muzny D."/>
            <person name="Qin X."/>
            <person name="Deng J."/>
            <person name="Jiang H."/>
            <person name="Liu Y."/>
            <person name="Qu J."/>
            <person name="Song X.-Z."/>
            <person name="Zhang L."/>
            <person name="Thornton R."/>
            <person name="Coyle M."/>
            <person name="Francisco L."/>
            <person name="Jackson L."/>
            <person name="Javaid M."/>
            <person name="Korchina V."/>
            <person name="Kovar C."/>
            <person name="Mata R."/>
            <person name="Mathew T."/>
            <person name="Ngo R."/>
            <person name="Nguyen L."/>
            <person name="Nguyen N."/>
            <person name="Okwuonu G."/>
            <person name="Ongeri F."/>
            <person name="Pham C."/>
            <person name="Simmons D."/>
            <person name="Wilczek-Boney K."/>
            <person name="Hale W."/>
            <person name="Jakkamsetti A."/>
            <person name="Pham P."/>
            <person name="Ruth R."/>
            <person name="San Lucas F."/>
            <person name="Warren J."/>
            <person name="Zhang J."/>
            <person name="Zhao Z."/>
            <person name="Zhou C."/>
            <person name="Zhu D."/>
            <person name="Lee S."/>
            <person name="Bess C."/>
            <person name="Blankenburg K."/>
            <person name="Forbes L."/>
            <person name="Fu Q."/>
            <person name="Gubbala S."/>
            <person name="Hirani K."/>
            <person name="Jayaseelan J.C."/>
            <person name="Lara F."/>
            <person name="Munidasa M."/>
            <person name="Palculict T."/>
            <person name="Patil S."/>
            <person name="Pu L.-L."/>
            <person name="Saada N."/>
            <person name="Tang L."/>
            <person name="Weissenberger G."/>
            <person name="Zhu Y."/>
            <person name="Hemphill L."/>
            <person name="Shang Y."/>
            <person name="Youmans B."/>
            <person name="Ayvaz T."/>
            <person name="Ross M."/>
            <person name="Santibanez J."/>
            <person name="Aqrawi P."/>
            <person name="Gross S."/>
            <person name="Joshi V."/>
            <person name="Fowler G."/>
            <person name="Nazareth L."/>
            <person name="Reid J."/>
            <person name="Worley K."/>
            <person name="Petrosino J."/>
            <person name="Highlander S."/>
            <person name="Gibbs R."/>
        </authorList>
    </citation>
    <scope>NUCLEOTIDE SEQUENCE [LARGE SCALE GENOMIC DNA]</scope>
    <source>
        <strain evidence="1 2">ATCC BAA-614</strain>
    </source>
</reference>
<dbReference type="EMBL" id="ADNV01000055">
    <property type="protein sequence ID" value="EFG79723.1"/>
    <property type="molecule type" value="Genomic_DNA"/>
</dbReference>
<organism evidence="1 2">
    <name type="scientific">Mycobacterium parascrofulaceum ATCC BAA-614</name>
    <dbReference type="NCBI Taxonomy" id="525368"/>
    <lineage>
        <taxon>Bacteria</taxon>
        <taxon>Bacillati</taxon>
        <taxon>Actinomycetota</taxon>
        <taxon>Actinomycetes</taxon>
        <taxon>Mycobacteriales</taxon>
        <taxon>Mycobacteriaceae</taxon>
        <taxon>Mycobacterium</taxon>
        <taxon>Mycobacterium simiae complex</taxon>
    </lineage>
</organism>
<dbReference type="Proteomes" id="UP000003653">
    <property type="component" value="Unassembled WGS sequence"/>
</dbReference>
<proteinExistence type="predicted"/>
<accession>D5P2H9</accession>
<evidence type="ECO:0000313" key="1">
    <source>
        <dbReference type="EMBL" id="EFG79723.1"/>
    </source>
</evidence>
<dbReference type="AlphaFoldDB" id="D5P2H9"/>
<sequence>MTAPPTSPDLLIADRASAAVADYAQPLGRAARTAHTWIDILHTRAQIRAERHRRSLRQ</sequence>
<dbReference type="RefSeq" id="WP_007171795.1">
    <property type="nucleotide sequence ID" value="NZ_GG770559.1"/>
</dbReference>
<evidence type="ECO:0000313" key="2">
    <source>
        <dbReference type="Proteomes" id="UP000003653"/>
    </source>
</evidence>
<dbReference type="HOGENOM" id="CLU_2974582_0_0_11"/>
<keyword evidence="2" id="KW-1185">Reference proteome</keyword>
<comment type="caution">
    <text evidence="1">The sequence shown here is derived from an EMBL/GenBank/DDBJ whole genome shotgun (WGS) entry which is preliminary data.</text>
</comment>
<name>D5P2H9_9MYCO</name>